<feature type="domain" description="ELK" evidence="5">
    <location>
        <begin position="59"/>
        <end position="79"/>
    </location>
</feature>
<evidence type="ECO:0000313" key="7">
    <source>
        <dbReference type="Proteomes" id="UP000317650"/>
    </source>
</evidence>
<dbReference type="Gene3D" id="1.10.10.60">
    <property type="entry name" value="Homeodomain-like"/>
    <property type="match status" value="1"/>
</dbReference>
<dbReference type="STRING" id="52838.A0A4S8K1A6"/>
<dbReference type="GO" id="GO:0006355">
    <property type="term" value="P:regulation of DNA-templated transcription"/>
    <property type="evidence" value="ECO:0007669"/>
    <property type="project" value="InterPro"/>
</dbReference>
<dbReference type="SMART" id="SM01188">
    <property type="entry name" value="ELK"/>
    <property type="match status" value="1"/>
</dbReference>
<comment type="caution">
    <text evidence="6">The sequence shown here is derived from an EMBL/GenBank/DDBJ whole genome shotgun (WGS) entry which is preliminary data.</text>
</comment>
<evidence type="ECO:0000313" key="6">
    <source>
        <dbReference type="EMBL" id="THU68504.1"/>
    </source>
</evidence>
<gene>
    <name evidence="6" type="ORF">C4D60_Mb08t04580</name>
</gene>
<dbReference type="SUPFAM" id="SSF46689">
    <property type="entry name" value="Homeodomain-like"/>
    <property type="match status" value="1"/>
</dbReference>
<proteinExistence type="inferred from homology"/>
<dbReference type="InterPro" id="IPR005539">
    <property type="entry name" value="ELK_dom"/>
</dbReference>
<organism evidence="6 7">
    <name type="scientific">Musa balbisiana</name>
    <name type="common">Banana</name>
    <dbReference type="NCBI Taxonomy" id="52838"/>
    <lineage>
        <taxon>Eukaryota</taxon>
        <taxon>Viridiplantae</taxon>
        <taxon>Streptophyta</taxon>
        <taxon>Embryophyta</taxon>
        <taxon>Tracheophyta</taxon>
        <taxon>Spermatophyta</taxon>
        <taxon>Magnoliopsida</taxon>
        <taxon>Liliopsida</taxon>
        <taxon>Zingiberales</taxon>
        <taxon>Musaceae</taxon>
        <taxon>Musa</taxon>
    </lineage>
</organism>
<dbReference type="InterPro" id="IPR009057">
    <property type="entry name" value="Homeodomain-like_sf"/>
</dbReference>
<keyword evidence="2" id="KW-0371">Homeobox</keyword>
<dbReference type="Pfam" id="PF05920">
    <property type="entry name" value="Homeobox_KN"/>
    <property type="match status" value="1"/>
</dbReference>
<accession>A0A4S8K1A6</accession>
<dbReference type="PROSITE" id="PS51213">
    <property type="entry name" value="ELK"/>
    <property type="match status" value="1"/>
</dbReference>
<keyword evidence="1" id="KW-0238">DNA-binding</keyword>
<dbReference type="GO" id="GO:0003677">
    <property type="term" value="F:DNA binding"/>
    <property type="evidence" value="ECO:0007669"/>
    <property type="project" value="UniProtKB-KW"/>
</dbReference>
<dbReference type="AlphaFoldDB" id="A0A4S8K1A6"/>
<dbReference type="Pfam" id="PF03789">
    <property type="entry name" value="ELK"/>
    <property type="match status" value="1"/>
</dbReference>
<name>A0A4S8K1A6_MUSBA</name>
<evidence type="ECO:0000256" key="1">
    <source>
        <dbReference type="ARBA" id="ARBA00023125"/>
    </source>
</evidence>
<reference evidence="6 7" key="1">
    <citation type="journal article" date="2019" name="Nat. Plants">
        <title>Genome sequencing of Musa balbisiana reveals subgenome evolution and function divergence in polyploid bananas.</title>
        <authorList>
            <person name="Yao X."/>
        </authorList>
    </citation>
    <scope>NUCLEOTIDE SEQUENCE [LARGE SCALE GENOMIC DNA]</scope>
    <source>
        <strain evidence="7">cv. DH-PKW</strain>
        <tissue evidence="6">Leaves</tissue>
    </source>
</reference>
<evidence type="ECO:0000259" key="5">
    <source>
        <dbReference type="PROSITE" id="PS51213"/>
    </source>
</evidence>
<protein>
    <recommendedName>
        <fullName evidence="5">ELK domain-containing protein</fullName>
    </recommendedName>
</protein>
<evidence type="ECO:0000256" key="2">
    <source>
        <dbReference type="ARBA" id="ARBA00023155"/>
    </source>
</evidence>
<comment type="subcellular location">
    <subcellularLocation>
        <location evidence="4">Nucleus</location>
    </subcellularLocation>
</comment>
<dbReference type="GO" id="GO:0005634">
    <property type="term" value="C:nucleus"/>
    <property type="evidence" value="ECO:0007669"/>
    <property type="project" value="UniProtKB-SubCell"/>
</dbReference>
<keyword evidence="3 4" id="KW-0539">Nucleus</keyword>
<dbReference type="PANTHER" id="PTHR11850">
    <property type="entry name" value="HOMEOBOX PROTEIN TRANSCRIPTION FACTORS"/>
    <property type="match status" value="1"/>
</dbReference>
<dbReference type="InterPro" id="IPR050224">
    <property type="entry name" value="TALE_homeobox"/>
</dbReference>
<comment type="similarity">
    <text evidence="4">Belongs to the TALE/KNOX homeobox family.</text>
</comment>
<sequence length="163" mass="18246">MAFLRRVESQLNSISIDGGSLPTTSNEEKFGVYPVEEDQEGSDEEMDIPDLGPCTEDQELKHHLLKKYGGCLSSLRQELSKKKKKQGKLPMEARQQLLNWWELHYKWPYPSETQKAVLAAQEGIGGDAVCGDGWGFQAPSAAAASLYMDGPVSPWFLISNHRY</sequence>
<dbReference type="Proteomes" id="UP000317650">
    <property type="component" value="Chromosome 8"/>
</dbReference>
<keyword evidence="7" id="KW-1185">Reference proteome</keyword>
<evidence type="ECO:0000256" key="4">
    <source>
        <dbReference type="PROSITE-ProRule" id="PRU00559"/>
    </source>
</evidence>
<evidence type="ECO:0000256" key="3">
    <source>
        <dbReference type="ARBA" id="ARBA00023242"/>
    </source>
</evidence>
<dbReference type="EMBL" id="PYDT01000002">
    <property type="protein sequence ID" value="THU68504.1"/>
    <property type="molecule type" value="Genomic_DNA"/>
</dbReference>
<dbReference type="InterPro" id="IPR008422">
    <property type="entry name" value="KN_HD"/>
</dbReference>